<evidence type="ECO:0000256" key="1">
    <source>
        <dbReference type="SAM" id="Phobius"/>
    </source>
</evidence>
<feature type="transmembrane region" description="Helical" evidence="1">
    <location>
        <begin position="57"/>
        <end position="80"/>
    </location>
</feature>
<dbReference type="EMBL" id="QRWH01000003">
    <property type="protein sequence ID" value="RGT10677.1"/>
    <property type="molecule type" value="Genomic_DNA"/>
</dbReference>
<sequence>MTYFYCAPLQVYTPFRSAQNHCPPDNVRPAGGYIMQLHDILLLRTSVNLRFFVPNHSIISCTSHSVFLFIHMLLVCCLFFRLHDLY</sequence>
<evidence type="ECO:0000313" key="2">
    <source>
        <dbReference type="EMBL" id="RGT10677.1"/>
    </source>
</evidence>
<gene>
    <name evidence="2" type="ORF">DWX53_04440</name>
</gene>
<keyword evidence="1" id="KW-1133">Transmembrane helix</keyword>
<keyword evidence="1" id="KW-0472">Membrane</keyword>
<name>A0A412MG08_9FIRM</name>
<reference evidence="2 3" key="1">
    <citation type="submission" date="2018-08" db="EMBL/GenBank/DDBJ databases">
        <title>A genome reference for cultivated species of the human gut microbiota.</title>
        <authorList>
            <person name="Zou Y."/>
            <person name="Xue W."/>
            <person name="Luo G."/>
        </authorList>
    </citation>
    <scope>NUCLEOTIDE SEQUENCE [LARGE SCALE GENOMIC DNA]</scope>
    <source>
        <strain evidence="2 3">AF19-4AC</strain>
    </source>
</reference>
<organism evidence="2 3">
    <name type="scientific">Dorea formicigenerans</name>
    <dbReference type="NCBI Taxonomy" id="39486"/>
    <lineage>
        <taxon>Bacteria</taxon>
        <taxon>Bacillati</taxon>
        <taxon>Bacillota</taxon>
        <taxon>Clostridia</taxon>
        <taxon>Lachnospirales</taxon>
        <taxon>Lachnospiraceae</taxon>
        <taxon>Dorea</taxon>
    </lineage>
</organism>
<comment type="caution">
    <text evidence="2">The sequence shown here is derived from an EMBL/GenBank/DDBJ whole genome shotgun (WGS) entry which is preliminary data.</text>
</comment>
<proteinExistence type="predicted"/>
<keyword evidence="1" id="KW-0812">Transmembrane</keyword>
<evidence type="ECO:0000313" key="3">
    <source>
        <dbReference type="Proteomes" id="UP000283630"/>
    </source>
</evidence>
<protein>
    <submittedName>
        <fullName evidence="2">Uncharacterized protein</fullName>
    </submittedName>
</protein>
<dbReference type="Proteomes" id="UP000283630">
    <property type="component" value="Unassembled WGS sequence"/>
</dbReference>
<accession>A0A412MG08</accession>
<dbReference type="AlphaFoldDB" id="A0A412MG08"/>